<evidence type="ECO:0000256" key="7">
    <source>
        <dbReference type="ARBA" id="ARBA00022892"/>
    </source>
</evidence>
<keyword evidence="15" id="KW-1185">Reference proteome</keyword>
<keyword evidence="7" id="KW-0931">ER-Golgi transport</keyword>
<dbReference type="GO" id="GO:0005484">
    <property type="term" value="F:SNAP receptor activity"/>
    <property type="evidence" value="ECO:0007669"/>
    <property type="project" value="TreeGrafter"/>
</dbReference>
<comment type="subcellular location">
    <subcellularLocation>
        <location evidence="1">Endoplasmic reticulum membrane</location>
        <topology evidence="1">Single-pass type IV membrane protein</topology>
    </subcellularLocation>
</comment>
<evidence type="ECO:0000256" key="8">
    <source>
        <dbReference type="ARBA" id="ARBA00022927"/>
    </source>
</evidence>
<evidence type="ECO:0000256" key="4">
    <source>
        <dbReference type="ARBA" id="ARBA00022448"/>
    </source>
</evidence>
<keyword evidence="4" id="KW-0813">Transport</keyword>
<evidence type="ECO:0000313" key="15">
    <source>
        <dbReference type="Proteomes" id="UP000075920"/>
    </source>
</evidence>
<dbReference type="CDD" id="cd15860">
    <property type="entry name" value="SNARE_USE1"/>
    <property type="match status" value="1"/>
</dbReference>
<dbReference type="PANTHER" id="PTHR13050:SF7">
    <property type="entry name" value="VESICLE TRANSPORT PROTEIN USE1"/>
    <property type="match status" value="1"/>
</dbReference>
<reference evidence="14" key="2">
    <citation type="submission" date="2020-05" db="UniProtKB">
        <authorList>
            <consortium name="EnsemblMetazoa"/>
        </authorList>
    </citation>
    <scope>IDENTIFICATION</scope>
    <source>
        <strain evidence="14">MINIMUS1</strain>
    </source>
</reference>
<evidence type="ECO:0000256" key="1">
    <source>
        <dbReference type="ARBA" id="ARBA00004163"/>
    </source>
</evidence>
<evidence type="ECO:0000256" key="9">
    <source>
        <dbReference type="ARBA" id="ARBA00022989"/>
    </source>
</evidence>
<evidence type="ECO:0000313" key="14">
    <source>
        <dbReference type="EnsemblMetazoa" id="AMIN011560-PA"/>
    </source>
</evidence>
<dbReference type="PANTHER" id="PTHR13050">
    <property type="entry name" value="USE1-LIKE PROTEIN"/>
    <property type="match status" value="1"/>
</dbReference>
<evidence type="ECO:0000256" key="10">
    <source>
        <dbReference type="ARBA" id="ARBA00023136"/>
    </source>
</evidence>
<keyword evidence="5 13" id="KW-0812">Transmembrane</keyword>
<keyword evidence="12" id="KW-0175">Coiled coil</keyword>
<dbReference type="GO" id="GO:0006890">
    <property type="term" value="P:retrograde vesicle-mediated transport, Golgi to endoplasmic reticulum"/>
    <property type="evidence" value="ECO:0007669"/>
    <property type="project" value="TreeGrafter"/>
</dbReference>
<dbReference type="GO" id="GO:0005789">
    <property type="term" value="C:endoplasmic reticulum membrane"/>
    <property type="evidence" value="ECO:0007669"/>
    <property type="project" value="UniProtKB-SubCell"/>
</dbReference>
<evidence type="ECO:0000256" key="13">
    <source>
        <dbReference type="SAM" id="Phobius"/>
    </source>
</evidence>
<dbReference type="GO" id="GO:0031201">
    <property type="term" value="C:SNARE complex"/>
    <property type="evidence" value="ECO:0007669"/>
    <property type="project" value="TreeGrafter"/>
</dbReference>
<evidence type="ECO:0000256" key="5">
    <source>
        <dbReference type="ARBA" id="ARBA00022692"/>
    </source>
</evidence>
<feature type="transmembrane region" description="Helical" evidence="13">
    <location>
        <begin position="253"/>
        <end position="272"/>
    </location>
</feature>
<evidence type="ECO:0000256" key="6">
    <source>
        <dbReference type="ARBA" id="ARBA00022824"/>
    </source>
</evidence>
<dbReference type="VEuPathDB" id="VectorBase:AMIN011560"/>
<organism evidence="14 15">
    <name type="scientific">Anopheles minimus</name>
    <dbReference type="NCBI Taxonomy" id="112268"/>
    <lineage>
        <taxon>Eukaryota</taxon>
        <taxon>Metazoa</taxon>
        <taxon>Ecdysozoa</taxon>
        <taxon>Arthropoda</taxon>
        <taxon>Hexapoda</taxon>
        <taxon>Insecta</taxon>
        <taxon>Pterygota</taxon>
        <taxon>Neoptera</taxon>
        <taxon>Endopterygota</taxon>
        <taxon>Diptera</taxon>
        <taxon>Nematocera</taxon>
        <taxon>Culicoidea</taxon>
        <taxon>Culicidae</taxon>
        <taxon>Anophelinae</taxon>
        <taxon>Anopheles</taxon>
    </lineage>
</organism>
<feature type="coiled-coil region" evidence="12">
    <location>
        <begin position="168"/>
        <end position="202"/>
    </location>
</feature>
<dbReference type="Pfam" id="PF09753">
    <property type="entry name" value="Use1"/>
    <property type="match status" value="1"/>
</dbReference>
<dbReference type="InterPro" id="IPR019150">
    <property type="entry name" value="Vesicle_transport_protein_Use1"/>
</dbReference>
<dbReference type="EnsemblMetazoa" id="AMIN011560-RA">
    <property type="protein sequence ID" value="AMIN011560-PA"/>
    <property type="gene ID" value="AMIN011560"/>
</dbReference>
<dbReference type="Proteomes" id="UP000075920">
    <property type="component" value="Unassembled WGS sequence"/>
</dbReference>
<evidence type="ECO:0000256" key="3">
    <source>
        <dbReference type="ARBA" id="ARBA00015843"/>
    </source>
</evidence>
<proteinExistence type="inferred from homology"/>
<keyword evidence="10 13" id="KW-0472">Membrane</keyword>
<evidence type="ECO:0000256" key="2">
    <source>
        <dbReference type="ARBA" id="ARBA00007891"/>
    </source>
</evidence>
<dbReference type="AlphaFoldDB" id="A0A182WMC9"/>
<dbReference type="GO" id="GO:0015031">
    <property type="term" value="P:protein transport"/>
    <property type="evidence" value="ECO:0007669"/>
    <property type="project" value="UniProtKB-KW"/>
</dbReference>
<comment type="similarity">
    <text evidence="2">Belongs to the USE1 family.</text>
</comment>
<evidence type="ECO:0000256" key="11">
    <source>
        <dbReference type="ARBA" id="ARBA00032711"/>
    </source>
</evidence>
<name>A0A182WMC9_9DIPT</name>
<dbReference type="STRING" id="112268.A0A182WMC9"/>
<keyword evidence="8" id="KW-0653">Protein transport</keyword>
<keyword evidence="9 13" id="KW-1133">Transmembrane helix</keyword>
<protein>
    <recommendedName>
        <fullName evidence="3">Vesicle transport protein USE1</fullName>
    </recommendedName>
    <alternativeName>
        <fullName evidence="11">USE1-like protein</fullName>
    </alternativeName>
</protein>
<evidence type="ECO:0000256" key="12">
    <source>
        <dbReference type="SAM" id="Coils"/>
    </source>
</evidence>
<feature type="coiled-coil region" evidence="12">
    <location>
        <begin position="75"/>
        <end position="102"/>
    </location>
</feature>
<sequence>MWQRKSLFTCRPVDILHELANFSETVVKKRIKGISGFKHRYGMASKLEINIRSLIAQCEEIVAVDKQDWRLKKYIRSLDIMIEELAEQLDASEEKTVETYRNQCTELKQAACYAEPSEEEKQRLRMKPRATEPFGDDVIRELRQFQNQVYEKELRSELFNGNFSTIRRRAGQKVAENLEQTVKQYSNEQEKLSEDMLRLTRNLKEQTVTANKILKKDTEIVSKSSKLSDQNASSLTTESAKLQENSKKACKCWMWLMIVFVIVTFIFMVMLMKIMKKRVY</sequence>
<reference evidence="15" key="1">
    <citation type="submission" date="2013-03" db="EMBL/GenBank/DDBJ databases">
        <title>The Genome Sequence of Anopheles minimus MINIMUS1.</title>
        <authorList>
            <consortium name="The Broad Institute Genomics Platform"/>
            <person name="Neafsey D.E."/>
            <person name="Walton C."/>
            <person name="Walker B."/>
            <person name="Young S.K."/>
            <person name="Zeng Q."/>
            <person name="Gargeya S."/>
            <person name="Fitzgerald M."/>
            <person name="Haas B."/>
            <person name="Abouelleil A."/>
            <person name="Allen A.W."/>
            <person name="Alvarado L."/>
            <person name="Arachchi H.M."/>
            <person name="Berlin A.M."/>
            <person name="Chapman S.B."/>
            <person name="Gainer-Dewar J."/>
            <person name="Goldberg J."/>
            <person name="Griggs A."/>
            <person name="Gujja S."/>
            <person name="Hansen M."/>
            <person name="Howarth C."/>
            <person name="Imamovic A."/>
            <person name="Ireland A."/>
            <person name="Larimer J."/>
            <person name="McCowan C."/>
            <person name="Murphy C."/>
            <person name="Pearson M."/>
            <person name="Poon T.W."/>
            <person name="Priest M."/>
            <person name="Roberts A."/>
            <person name="Saif S."/>
            <person name="Shea T."/>
            <person name="Sisk P."/>
            <person name="Sykes S."/>
            <person name="Wortman J."/>
            <person name="Nusbaum C."/>
            <person name="Birren B."/>
        </authorList>
    </citation>
    <scope>NUCLEOTIDE SEQUENCE [LARGE SCALE GENOMIC DNA]</scope>
    <source>
        <strain evidence="15">MINIMUS1</strain>
    </source>
</reference>
<keyword evidence="6" id="KW-0256">Endoplasmic reticulum</keyword>
<accession>A0A182WMC9</accession>